<organism evidence="1 2">
    <name type="scientific">Trifolium medium</name>
    <dbReference type="NCBI Taxonomy" id="97028"/>
    <lineage>
        <taxon>Eukaryota</taxon>
        <taxon>Viridiplantae</taxon>
        <taxon>Streptophyta</taxon>
        <taxon>Embryophyta</taxon>
        <taxon>Tracheophyta</taxon>
        <taxon>Spermatophyta</taxon>
        <taxon>Magnoliopsida</taxon>
        <taxon>eudicotyledons</taxon>
        <taxon>Gunneridae</taxon>
        <taxon>Pentapetalae</taxon>
        <taxon>rosids</taxon>
        <taxon>fabids</taxon>
        <taxon>Fabales</taxon>
        <taxon>Fabaceae</taxon>
        <taxon>Papilionoideae</taxon>
        <taxon>50 kb inversion clade</taxon>
        <taxon>NPAAA clade</taxon>
        <taxon>Hologalegina</taxon>
        <taxon>IRL clade</taxon>
        <taxon>Trifolieae</taxon>
        <taxon>Trifolium</taxon>
    </lineage>
</organism>
<name>A0A392QLY2_9FABA</name>
<feature type="non-terminal residue" evidence="1">
    <location>
        <position position="74"/>
    </location>
</feature>
<protein>
    <submittedName>
        <fullName evidence="1">Uncharacterized protein</fullName>
    </submittedName>
</protein>
<reference evidence="1 2" key="1">
    <citation type="journal article" date="2018" name="Front. Plant Sci.">
        <title>Red Clover (Trifolium pratense) and Zigzag Clover (T. medium) - A Picture of Genomic Similarities and Differences.</title>
        <authorList>
            <person name="Dluhosova J."/>
            <person name="Istvanek J."/>
            <person name="Nedelnik J."/>
            <person name="Repkova J."/>
        </authorList>
    </citation>
    <scope>NUCLEOTIDE SEQUENCE [LARGE SCALE GENOMIC DNA]</scope>
    <source>
        <strain evidence="2">cv. 10/8</strain>
        <tissue evidence="1">Leaf</tissue>
    </source>
</reference>
<keyword evidence="2" id="KW-1185">Reference proteome</keyword>
<sequence length="74" mass="8568">MRPINPVQHVLKLSNDYRRAINANGVVFQRERVVEYIGWKPPKLNFVKLNIDGACSDRKRASCELWEVLEGLCL</sequence>
<proteinExistence type="predicted"/>
<comment type="caution">
    <text evidence="1">The sequence shown here is derived from an EMBL/GenBank/DDBJ whole genome shotgun (WGS) entry which is preliminary data.</text>
</comment>
<dbReference type="Proteomes" id="UP000265520">
    <property type="component" value="Unassembled WGS sequence"/>
</dbReference>
<dbReference type="AlphaFoldDB" id="A0A392QLY2"/>
<evidence type="ECO:0000313" key="2">
    <source>
        <dbReference type="Proteomes" id="UP000265520"/>
    </source>
</evidence>
<evidence type="ECO:0000313" key="1">
    <source>
        <dbReference type="EMBL" id="MCI24536.1"/>
    </source>
</evidence>
<dbReference type="EMBL" id="LXQA010142040">
    <property type="protein sequence ID" value="MCI24536.1"/>
    <property type="molecule type" value="Genomic_DNA"/>
</dbReference>
<accession>A0A392QLY2</accession>